<dbReference type="PANTHER" id="PTHR36440">
    <property type="entry name" value="PUTATIVE (AFU_ORTHOLOGUE AFUA_8G07350)-RELATED"/>
    <property type="match status" value="1"/>
</dbReference>
<dbReference type="Pfam" id="PF07883">
    <property type="entry name" value="Cupin_2"/>
    <property type="match status" value="1"/>
</dbReference>
<evidence type="ECO:0000259" key="1">
    <source>
        <dbReference type="Pfam" id="PF07883"/>
    </source>
</evidence>
<reference evidence="2 3" key="1">
    <citation type="journal article" date="2014" name="Int. J. Syst. Evol. Microbiol.">
        <title>Sneathiella chungangensis sp. nov., isolated from a marine sand, and emended description of the genus Sneathiella.</title>
        <authorList>
            <person name="Siamphan C."/>
            <person name="Kim H."/>
            <person name="Lee J.S."/>
            <person name="Kim W."/>
        </authorList>
    </citation>
    <scope>NUCLEOTIDE SEQUENCE [LARGE SCALE GENOMIC DNA]</scope>
    <source>
        <strain evidence="2 3">KCTC 32476</strain>
    </source>
</reference>
<dbReference type="AlphaFoldDB" id="A0A845M9Y8"/>
<accession>A0A845M9Y8</accession>
<gene>
    <name evidence="2" type="ORF">GQF03_00890</name>
</gene>
<dbReference type="PANTHER" id="PTHR36440:SF1">
    <property type="entry name" value="PUTATIVE (AFU_ORTHOLOGUE AFUA_8G07350)-RELATED"/>
    <property type="match status" value="1"/>
</dbReference>
<dbReference type="RefSeq" id="WP_161337303.1">
    <property type="nucleotide sequence ID" value="NZ_JBHSDG010000002.1"/>
</dbReference>
<sequence>MTRTQPSKRDILNIAPGAGRRYDMGGMTSFFLADEAETNADYSLSEWWLDPHQAGSGPHSHEDEDDMFYVLDGVVTFYLDGKRVEAPKGTFLRVPAGVTHDFANETDARAGFLNIFIPGGFERDMPAIVQWYADNPPEDR</sequence>
<dbReference type="SUPFAM" id="SSF51182">
    <property type="entry name" value="RmlC-like cupins"/>
    <property type="match status" value="1"/>
</dbReference>
<dbReference type="EMBL" id="WTVA01000001">
    <property type="protein sequence ID" value="MZR20882.1"/>
    <property type="molecule type" value="Genomic_DNA"/>
</dbReference>
<dbReference type="InterPro" id="IPR011051">
    <property type="entry name" value="RmlC_Cupin_sf"/>
</dbReference>
<dbReference type="Gene3D" id="2.60.120.10">
    <property type="entry name" value="Jelly Rolls"/>
    <property type="match status" value="1"/>
</dbReference>
<name>A0A845M9Y8_9PROT</name>
<evidence type="ECO:0000313" key="3">
    <source>
        <dbReference type="Proteomes" id="UP000445696"/>
    </source>
</evidence>
<organism evidence="2 3">
    <name type="scientific">Sneathiella chungangensis</name>
    <dbReference type="NCBI Taxonomy" id="1418234"/>
    <lineage>
        <taxon>Bacteria</taxon>
        <taxon>Pseudomonadati</taxon>
        <taxon>Pseudomonadota</taxon>
        <taxon>Alphaproteobacteria</taxon>
        <taxon>Sneathiellales</taxon>
        <taxon>Sneathiellaceae</taxon>
        <taxon>Sneathiella</taxon>
    </lineage>
</organism>
<protein>
    <submittedName>
        <fullName evidence="2">Cupin domain-containing protein</fullName>
    </submittedName>
</protein>
<evidence type="ECO:0000313" key="2">
    <source>
        <dbReference type="EMBL" id="MZR20882.1"/>
    </source>
</evidence>
<dbReference type="Proteomes" id="UP000445696">
    <property type="component" value="Unassembled WGS sequence"/>
</dbReference>
<keyword evidence="3" id="KW-1185">Reference proteome</keyword>
<dbReference type="OrthoDB" id="9798709at2"/>
<feature type="domain" description="Cupin type-2" evidence="1">
    <location>
        <begin position="49"/>
        <end position="116"/>
    </location>
</feature>
<dbReference type="InterPro" id="IPR053146">
    <property type="entry name" value="QDO-like"/>
</dbReference>
<dbReference type="InterPro" id="IPR014710">
    <property type="entry name" value="RmlC-like_jellyroll"/>
</dbReference>
<dbReference type="InterPro" id="IPR013096">
    <property type="entry name" value="Cupin_2"/>
</dbReference>
<proteinExistence type="predicted"/>
<comment type="caution">
    <text evidence="2">The sequence shown here is derived from an EMBL/GenBank/DDBJ whole genome shotgun (WGS) entry which is preliminary data.</text>
</comment>